<keyword evidence="2" id="KW-1185">Reference proteome</keyword>
<accession>A0A1U7D0K7</accession>
<dbReference type="KEGG" id="tpro:Ga0080559_TMP891"/>
<proteinExistence type="predicted"/>
<dbReference type="AlphaFoldDB" id="A0A1U7D0K7"/>
<dbReference type="EMBL" id="CP014796">
    <property type="protein sequence ID" value="APX21687.1"/>
    <property type="molecule type" value="Genomic_DNA"/>
</dbReference>
<name>A0A1U7D0K7_9RHOB</name>
<evidence type="ECO:0000313" key="2">
    <source>
        <dbReference type="Proteomes" id="UP000186559"/>
    </source>
</evidence>
<reference evidence="1 2" key="1">
    <citation type="submission" date="2016-03" db="EMBL/GenBank/DDBJ databases">
        <title>Deep-sea bacteria in the southern Pacific.</title>
        <authorList>
            <person name="Tang K."/>
        </authorList>
    </citation>
    <scope>NUCLEOTIDE SEQUENCE [LARGE SCALE GENOMIC DNA]</scope>
    <source>
        <strain evidence="1 2">JLT2016</strain>
    </source>
</reference>
<protein>
    <submittedName>
        <fullName evidence="1">Uncharacterized protein</fullName>
    </submittedName>
</protein>
<organism evidence="1 2">
    <name type="scientific">Salipiger profundus</name>
    <dbReference type="NCBI Taxonomy" id="1229727"/>
    <lineage>
        <taxon>Bacteria</taxon>
        <taxon>Pseudomonadati</taxon>
        <taxon>Pseudomonadota</taxon>
        <taxon>Alphaproteobacteria</taxon>
        <taxon>Rhodobacterales</taxon>
        <taxon>Roseobacteraceae</taxon>
        <taxon>Salipiger</taxon>
    </lineage>
</organism>
<dbReference type="Proteomes" id="UP000186559">
    <property type="component" value="Chromosome"/>
</dbReference>
<sequence>MMDEALAWLSCVVAAAQGIAGHADAIVSAVGGLLAIYGRVTATKVIKR</sequence>
<gene>
    <name evidence="1" type="ORF">Ga0080559_TMP891</name>
</gene>
<evidence type="ECO:0000313" key="1">
    <source>
        <dbReference type="EMBL" id="APX21687.1"/>
    </source>
</evidence>